<accession>C0QHZ9</accession>
<gene>
    <name evidence="1" type="ordered locus">HRM2_26410</name>
</gene>
<keyword evidence="2" id="KW-1185">Reference proteome</keyword>
<dbReference type="HOGENOM" id="CLU_2824025_0_0_7"/>
<reference evidence="1 2" key="1">
    <citation type="journal article" date="2009" name="Environ. Microbiol.">
        <title>Genome sequence of Desulfobacterium autotrophicum HRM2, a marine sulfate reducer oxidizing organic carbon completely to carbon dioxide.</title>
        <authorList>
            <person name="Strittmatter A.W."/>
            <person name="Liesegang H."/>
            <person name="Rabus R."/>
            <person name="Decker I."/>
            <person name="Amann J."/>
            <person name="Andres S."/>
            <person name="Henne A."/>
            <person name="Fricke W.F."/>
            <person name="Martinez-Arias R."/>
            <person name="Bartels D."/>
            <person name="Goesmann A."/>
            <person name="Krause L."/>
            <person name="Puehler A."/>
            <person name="Klenk H.P."/>
            <person name="Richter M."/>
            <person name="Schuler M."/>
            <person name="Gloeckner F.O."/>
            <person name="Meyerdierks A."/>
            <person name="Gottschalk G."/>
            <person name="Amann R."/>
        </authorList>
    </citation>
    <scope>NUCLEOTIDE SEQUENCE [LARGE SCALE GENOMIC DNA]</scope>
    <source>
        <strain evidence="2">ATCC 43914 / DSM 3382 / HRM2</strain>
    </source>
</reference>
<dbReference type="Proteomes" id="UP000000442">
    <property type="component" value="Chromosome"/>
</dbReference>
<protein>
    <submittedName>
        <fullName evidence="1">Uncharacterized protein</fullName>
    </submittedName>
</protein>
<sequence>MGWGFPIKLGTKIGKNWAKIVKIGDRHKIGDTKLGTDHDFTQNWAQNWAKLGTDHDFIIVSSFKSM</sequence>
<name>C0QHZ9_DESAH</name>
<dbReference type="AlphaFoldDB" id="C0QHZ9"/>
<evidence type="ECO:0000313" key="2">
    <source>
        <dbReference type="Proteomes" id="UP000000442"/>
    </source>
</evidence>
<evidence type="ECO:0000313" key="1">
    <source>
        <dbReference type="EMBL" id="ACN15735.1"/>
    </source>
</evidence>
<organism evidence="1 2">
    <name type="scientific">Desulforapulum autotrophicum (strain ATCC 43914 / DSM 3382 / VKM B-1955 / HRM2)</name>
    <name type="common">Desulfobacterium autotrophicum</name>
    <dbReference type="NCBI Taxonomy" id="177437"/>
    <lineage>
        <taxon>Bacteria</taxon>
        <taxon>Pseudomonadati</taxon>
        <taxon>Thermodesulfobacteriota</taxon>
        <taxon>Desulfobacteria</taxon>
        <taxon>Desulfobacterales</taxon>
        <taxon>Desulfobacteraceae</taxon>
        <taxon>Desulforapulum</taxon>
    </lineage>
</organism>
<dbReference type="KEGG" id="dat:HRM2_26410"/>
<dbReference type="EMBL" id="CP001087">
    <property type="protein sequence ID" value="ACN15735.1"/>
    <property type="molecule type" value="Genomic_DNA"/>
</dbReference>
<proteinExistence type="predicted"/>